<proteinExistence type="predicted"/>
<reference evidence="1" key="1">
    <citation type="journal article" date="2014" name="Genome Announc.">
        <title>Genome sequence of the yeast Cyberlindnera fabianii (Hansenula fabianii).</title>
        <authorList>
            <person name="Freel K.C."/>
            <person name="Sarilar V."/>
            <person name="Neuveglise C."/>
            <person name="Devillers H."/>
            <person name="Friedrich A."/>
            <person name="Schacherer J."/>
        </authorList>
    </citation>
    <scope>NUCLEOTIDE SEQUENCE</scope>
    <source>
        <strain evidence="1">YJS4271</strain>
    </source>
</reference>
<dbReference type="EMBL" id="LK052908">
    <property type="protein sequence ID" value="CDR46410.1"/>
    <property type="molecule type" value="Genomic_DNA"/>
</dbReference>
<dbReference type="AlphaFoldDB" id="A0A061B915"/>
<gene>
    <name evidence="1" type="ORF">CYFA0S_23e00716g</name>
</gene>
<evidence type="ECO:0000313" key="1">
    <source>
        <dbReference type="EMBL" id="CDR46410.1"/>
    </source>
</evidence>
<accession>A0A061B915</accession>
<organism evidence="1">
    <name type="scientific">Cyberlindnera fabianii</name>
    <name type="common">Yeast</name>
    <name type="synonym">Hansenula fabianii</name>
    <dbReference type="NCBI Taxonomy" id="36022"/>
    <lineage>
        <taxon>Eukaryota</taxon>
        <taxon>Fungi</taxon>
        <taxon>Dikarya</taxon>
        <taxon>Ascomycota</taxon>
        <taxon>Saccharomycotina</taxon>
        <taxon>Saccharomycetes</taxon>
        <taxon>Phaffomycetales</taxon>
        <taxon>Phaffomycetaceae</taxon>
        <taxon>Cyberlindnera</taxon>
    </lineage>
</organism>
<sequence length="154" mass="18707">MRSLPRPRRSRSRLFRRLLRYLYRIATFQFLFHRSPRGTVTIKRRRSPFHRSSRRYKVKLKGKRDHCWRFHLVRRNIVLDAQVLGELSRELEMIAVSDQALITGRHKMRHRDRVRSVLRMRVLARKALRWMRRGNGIIKRPRVVRGSQVGTFVV</sequence>
<name>A0A061B915_CYBFA</name>
<protein>
    <submittedName>
        <fullName evidence="1">CYFA0S23e00716g1_1</fullName>
    </submittedName>
</protein>